<feature type="transmembrane region" description="Helical" evidence="6">
    <location>
        <begin position="200"/>
        <end position="220"/>
    </location>
</feature>
<gene>
    <name evidence="7" type="ORF">SLS62_004700</name>
</gene>
<dbReference type="SUPFAM" id="SSF103473">
    <property type="entry name" value="MFS general substrate transporter"/>
    <property type="match status" value="1"/>
</dbReference>
<name>A0AAN9YT79_9PEZI</name>
<dbReference type="PANTHER" id="PTHR43791">
    <property type="entry name" value="PERMEASE-RELATED"/>
    <property type="match status" value="1"/>
</dbReference>
<evidence type="ECO:0000256" key="6">
    <source>
        <dbReference type="SAM" id="Phobius"/>
    </source>
</evidence>
<keyword evidence="8" id="KW-1185">Reference proteome</keyword>
<feature type="transmembrane region" description="Helical" evidence="6">
    <location>
        <begin position="323"/>
        <end position="341"/>
    </location>
</feature>
<dbReference type="GO" id="GO:0022857">
    <property type="term" value="F:transmembrane transporter activity"/>
    <property type="evidence" value="ECO:0007669"/>
    <property type="project" value="InterPro"/>
</dbReference>
<dbReference type="Proteomes" id="UP001320420">
    <property type="component" value="Unassembled WGS sequence"/>
</dbReference>
<protein>
    <submittedName>
        <fullName evidence="7">Uncharacterized protein</fullName>
    </submittedName>
</protein>
<evidence type="ECO:0000256" key="5">
    <source>
        <dbReference type="ARBA" id="ARBA00023136"/>
    </source>
</evidence>
<proteinExistence type="predicted"/>
<dbReference type="Pfam" id="PF07690">
    <property type="entry name" value="MFS_1"/>
    <property type="match status" value="1"/>
</dbReference>
<dbReference type="GO" id="GO:0016020">
    <property type="term" value="C:membrane"/>
    <property type="evidence" value="ECO:0007669"/>
    <property type="project" value="UniProtKB-SubCell"/>
</dbReference>
<dbReference type="AlphaFoldDB" id="A0AAN9YT79"/>
<feature type="transmembrane region" description="Helical" evidence="6">
    <location>
        <begin position="353"/>
        <end position="374"/>
    </location>
</feature>
<organism evidence="7 8">
    <name type="scientific">Diatrype stigma</name>
    <dbReference type="NCBI Taxonomy" id="117547"/>
    <lineage>
        <taxon>Eukaryota</taxon>
        <taxon>Fungi</taxon>
        <taxon>Dikarya</taxon>
        <taxon>Ascomycota</taxon>
        <taxon>Pezizomycotina</taxon>
        <taxon>Sordariomycetes</taxon>
        <taxon>Xylariomycetidae</taxon>
        <taxon>Xylariales</taxon>
        <taxon>Diatrypaceae</taxon>
        <taxon>Diatrype</taxon>
    </lineage>
</organism>
<dbReference type="FunFam" id="1.20.1250.20:FF:000013">
    <property type="entry name" value="MFS general substrate transporter"/>
    <property type="match status" value="1"/>
</dbReference>
<feature type="transmembrane region" description="Helical" evidence="6">
    <location>
        <begin position="105"/>
        <end position="127"/>
    </location>
</feature>
<keyword evidence="5 6" id="KW-0472">Membrane</keyword>
<evidence type="ECO:0000256" key="3">
    <source>
        <dbReference type="ARBA" id="ARBA00022692"/>
    </source>
</evidence>
<evidence type="ECO:0000256" key="4">
    <source>
        <dbReference type="ARBA" id="ARBA00022989"/>
    </source>
</evidence>
<keyword evidence="4 6" id="KW-1133">Transmembrane helix</keyword>
<evidence type="ECO:0000256" key="2">
    <source>
        <dbReference type="ARBA" id="ARBA00022448"/>
    </source>
</evidence>
<feature type="transmembrane region" description="Helical" evidence="6">
    <location>
        <begin position="240"/>
        <end position="257"/>
    </location>
</feature>
<comment type="caution">
    <text evidence="7">The sequence shown here is derived from an EMBL/GenBank/DDBJ whole genome shotgun (WGS) entry which is preliminary data.</text>
</comment>
<evidence type="ECO:0000313" key="7">
    <source>
        <dbReference type="EMBL" id="KAK7753409.1"/>
    </source>
</evidence>
<keyword evidence="3 6" id="KW-0812">Transmembrane</keyword>
<feature type="transmembrane region" description="Helical" evidence="6">
    <location>
        <begin position="73"/>
        <end position="93"/>
    </location>
</feature>
<dbReference type="PANTHER" id="PTHR43791:SF20">
    <property type="entry name" value="TRANSPORTER, PUTATIVE (AFU_ORTHOLOGUE AFUA_3G14670)-RELATED"/>
    <property type="match status" value="1"/>
</dbReference>
<reference evidence="7 8" key="1">
    <citation type="submission" date="2024-02" db="EMBL/GenBank/DDBJ databases">
        <title>De novo assembly and annotation of 12 fungi associated with fruit tree decline syndrome in Ontario, Canada.</title>
        <authorList>
            <person name="Sulman M."/>
            <person name="Ellouze W."/>
            <person name="Ilyukhin E."/>
        </authorList>
    </citation>
    <scope>NUCLEOTIDE SEQUENCE [LARGE SCALE GENOMIC DNA]</scope>
    <source>
        <strain evidence="7 8">M11/M66-122</strain>
    </source>
</reference>
<accession>A0AAN9YT79</accession>
<keyword evidence="2" id="KW-0813">Transport</keyword>
<feature type="transmembrane region" description="Helical" evidence="6">
    <location>
        <begin position="290"/>
        <end position="311"/>
    </location>
</feature>
<dbReference type="InterPro" id="IPR036259">
    <property type="entry name" value="MFS_trans_sf"/>
</dbReference>
<sequence length="418" mass="46263">MSDSIGVDKHDVDHVDKPQALLPDELPLPEEIAHLDEGELKKLERKLTRLLDCTLMPTVFILYKRTELPPRIAILYGGNMLATAFAGLIAAGITSQMQGVGGKKAWEWLFIIEGAMTVVIALLLLPLMTDYPLQSKHVFLSRDVQLLAVSLPAPSDTTHCLMLICHLQEWRIRKENAGIVDEDPESIFWGLKQALIDPKLYMFVVVQMALITAQSFNNFFPSIVGTLGYDDTTTLLLTAPPYFFAFIVSLIVSFHAARRHERGYHIAAPMVIGLLGNLLAMFVPSTGGRYFSMFLMTSGTYSPYNLCVSWLSASLPRPRAKRAAALAIVNFMSAGVAHFYTAYMFPDWQKPRYYIGGAVMSGACLIVAGMAFVIKHYLKKQNAKFEEAEASGIVGHGYIQGSRIGHGGDAVVAFRYVH</sequence>
<evidence type="ECO:0000313" key="8">
    <source>
        <dbReference type="Proteomes" id="UP001320420"/>
    </source>
</evidence>
<dbReference type="Gene3D" id="1.20.1250.20">
    <property type="entry name" value="MFS general substrate transporter like domains"/>
    <property type="match status" value="2"/>
</dbReference>
<evidence type="ECO:0000256" key="1">
    <source>
        <dbReference type="ARBA" id="ARBA00004141"/>
    </source>
</evidence>
<feature type="transmembrane region" description="Helical" evidence="6">
    <location>
        <begin position="264"/>
        <end position="284"/>
    </location>
</feature>
<dbReference type="InterPro" id="IPR011701">
    <property type="entry name" value="MFS"/>
</dbReference>
<dbReference type="EMBL" id="JAKJXP020000029">
    <property type="protein sequence ID" value="KAK7753409.1"/>
    <property type="molecule type" value="Genomic_DNA"/>
</dbReference>
<comment type="subcellular location">
    <subcellularLocation>
        <location evidence="1">Membrane</location>
        <topology evidence="1">Multi-pass membrane protein</topology>
    </subcellularLocation>
</comment>